<dbReference type="EMBL" id="JAAAHW010003711">
    <property type="protein sequence ID" value="KAF9981359.1"/>
    <property type="molecule type" value="Genomic_DNA"/>
</dbReference>
<evidence type="ECO:0000256" key="2">
    <source>
        <dbReference type="ARBA" id="ARBA00004629"/>
    </source>
</evidence>
<feature type="compositionally biased region" description="Polar residues" evidence="8">
    <location>
        <begin position="70"/>
        <end position="80"/>
    </location>
</feature>
<dbReference type="PANTHER" id="PTHR48122">
    <property type="entry name" value="CENTROMERE PROTEIN H"/>
    <property type="match status" value="1"/>
</dbReference>
<keyword evidence="3" id="KW-0158">Chromosome</keyword>
<evidence type="ECO:0000256" key="8">
    <source>
        <dbReference type="SAM" id="MobiDB-lite"/>
    </source>
</evidence>
<accession>A0A9P6M906</accession>
<evidence type="ECO:0000256" key="7">
    <source>
        <dbReference type="ARBA" id="ARBA00025735"/>
    </source>
</evidence>
<evidence type="ECO:0000256" key="5">
    <source>
        <dbReference type="ARBA" id="ARBA00023242"/>
    </source>
</evidence>
<dbReference type="GO" id="GO:0007059">
    <property type="term" value="P:chromosome segregation"/>
    <property type="evidence" value="ECO:0007669"/>
    <property type="project" value="TreeGrafter"/>
</dbReference>
<dbReference type="GO" id="GO:0051382">
    <property type="term" value="P:kinetochore assembly"/>
    <property type="evidence" value="ECO:0007669"/>
    <property type="project" value="InterPro"/>
</dbReference>
<dbReference type="OrthoDB" id="2274804at2759"/>
<feature type="region of interest" description="Disordered" evidence="8">
    <location>
        <begin position="67"/>
        <end position="88"/>
    </location>
</feature>
<dbReference type="AlphaFoldDB" id="A0A9P6M906"/>
<dbReference type="GO" id="GO:0000776">
    <property type="term" value="C:kinetochore"/>
    <property type="evidence" value="ECO:0007669"/>
    <property type="project" value="UniProtKB-KW"/>
</dbReference>
<dbReference type="Proteomes" id="UP000749646">
    <property type="component" value="Unassembled WGS sequence"/>
</dbReference>
<proteinExistence type="inferred from homology"/>
<name>A0A9P6M906_9FUNG</name>
<dbReference type="InterPro" id="IPR040034">
    <property type="entry name" value="CENP-H"/>
</dbReference>
<gene>
    <name evidence="10" type="ORF">BGZ65_004036</name>
</gene>
<keyword evidence="11" id="KW-1185">Reference proteome</keyword>
<protein>
    <recommendedName>
        <fullName evidence="9">Centromere protein H C-terminal domain-containing protein</fullName>
    </recommendedName>
</protein>
<evidence type="ECO:0000313" key="11">
    <source>
        <dbReference type="Proteomes" id="UP000749646"/>
    </source>
</evidence>
<evidence type="ECO:0000256" key="1">
    <source>
        <dbReference type="ARBA" id="ARBA00004123"/>
    </source>
</evidence>
<keyword evidence="4" id="KW-0995">Kinetochore</keyword>
<dbReference type="GO" id="GO:0007052">
    <property type="term" value="P:mitotic spindle organization"/>
    <property type="evidence" value="ECO:0007669"/>
    <property type="project" value="TreeGrafter"/>
</dbReference>
<dbReference type="PANTHER" id="PTHR48122:SF1">
    <property type="entry name" value="CENTROMERE PROTEIN H"/>
    <property type="match status" value="1"/>
</dbReference>
<sequence length="269" mass="30501">MTLTVAEELMDAGLIPTLENQILQLADHEAWLDAQIRELEFANSQGTKSESSFGSLQVEWSNRLIRGPLQTDSQSSSNEGLSPEETRRNVEQRIDLLKQELLTAASLESVRAKVVDSAHYYQVVLSVIFKDDKDPEEKYSTDEYRLLADAIQERDTAVSEYLRTHRELQQARQELSASQIQVLDCQDDNRKLVQLLSNETAAAKEATVSRDSDGNRRAAQRMEEELKKVIVKEDIVSNVLQGLLLESGVDWVNDPHYLDVMLKLKRTAE</sequence>
<dbReference type="InterPro" id="IPR008426">
    <property type="entry name" value="CENP-H_C"/>
</dbReference>
<keyword evidence="6" id="KW-0137">Centromere</keyword>
<evidence type="ECO:0000256" key="3">
    <source>
        <dbReference type="ARBA" id="ARBA00022454"/>
    </source>
</evidence>
<comment type="caution">
    <text evidence="10">The sequence shown here is derived from an EMBL/GenBank/DDBJ whole genome shotgun (WGS) entry which is preliminary data.</text>
</comment>
<dbReference type="GO" id="GO:0005634">
    <property type="term" value="C:nucleus"/>
    <property type="evidence" value="ECO:0007669"/>
    <property type="project" value="UniProtKB-SubCell"/>
</dbReference>
<reference evidence="10" key="1">
    <citation type="journal article" date="2020" name="Fungal Divers.">
        <title>Resolving the Mortierellaceae phylogeny through synthesis of multi-gene phylogenetics and phylogenomics.</title>
        <authorList>
            <person name="Vandepol N."/>
            <person name="Liber J."/>
            <person name="Desiro A."/>
            <person name="Na H."/>
            <person name="Kennedy M."/>
            <person name="Barry K."/>
            <person name="Grigoriev I.V."/>
            <person name="Miller A.N."/>
            <person name="O'Donnell K."/>
            <person name="Stajich J.E."/>
            <person name="Bonito G."/>
        </authorList>
    </citation>
    <scope>NUCLEOTIDE SEQUENCE</scope>
    <source>
        <strain evidence="10">MES-2147</strain>
    </source>
</reference>
<organism evidence="10 11">
    <name type="scientific">Modicella reniformis</name>
    <dbReference type="NCBI Taxonomy" id="1440133"/>
    <lineage>
        <taxon>Eukaryota</taxon>
        <taxon>Fungi</taxon>
        <taxon>Fungi incertae sedis</taxon>
        <taxon>Mucoromycota</taxon>
        <taxon>Mortierellomycotina</taxon>
        <taxon>Mortierellomycetes</taxon>
        <taxon>Mortierellales</taxon>
        <taxon>Mortierellaceae</taxon>
        <taxon>Modicella</taxon>
    </lineage>
</organism>
<evidence type="ECO:0000259" key="9">
    <source>
        <dbReference type="Pfam" id="PF05837"/>
    </source>
</evidence>
<comment type="subcellular location">
    <subcellularLocation>
        <location evidence="2">Chromosome</location>
        <location evidence="2">Centromere</location>
        <location evidence="2">Kinetochore</location>
    </subcellularLocation>
    <subcellularLocation>
        <location evidence="1">Nucleus</location>
    </subcellularLocation>
</comment>
<dbReference type="GO" id="GO:0043515">
    <property type="term" value="F:kinetochore binding"/>
    <property type="evidence" value="ECO:0007669"/>
    <property type="project" value="TreeGrafter"/>
</dbReference>
<evidence type="ECO:0000256" key="6">
    <source>
        <dbReference type="ARBA" id="ARBA00023328"/>
    </source>
</evidence>
<dbReference type="Pfam" id="PF05837">
    <property type="entry name" value="CENP-H"/>
    <property type="match status" value="1"/>
</dbReference>
<comment type="similarity">
    <text evidence="7">Belongs to the CENP-H/MCM16 family.</text>
</comment>
<feature type="domain" description="Centromere protein H C-terminal" evidence="9">
    <location>
        <begin position="70"/>
        <end position="264"/>
    </location>
</feature>
<evidence type="ECO:0000313" key="10">
    <source>
        <dbReference type="EMBL" id="KAF9981359.1"/>
    </source>
</evidence>
<evidence type="ECO:0000256" key="4">
    <source>
        <dbReference type="ARBA" id="ARBA00022838"/>
    </source>
</evidence>
<keyword evidence="5" id="KW-0539">Nucleus</keyword>